<dbReference type="OrthoDB" id="2427704at2"/>
<evidence type="ECO:0000259" key="1">
    <source>
        <dbReference type="PROSITE" id="PS00028"/>
    </source>
</evidence>
<gene>
    <name evidence="2" type="ORF">E2636_07760</name>
</gene>
<reference evidence="2 3" key="1">
    <citation type="submission" date="2019-03" db="EMBL/GenBank/DDBJ databases">
        <title>Complete genome sequence of Paenisporosarcina antarctica CGMCC 1.6503T.</title>
        <authorList>
            <person name="Rong J.-C."/>
            <person name="Chi N.-Y."/>
            <person name="Zhang Q.-F."/>
        </authorList>
    </citation>
    <scope>NUCLEOTIDE SEQUENCE [LARGE SCALE GENOMIC DNA]</scope>
    <source>
        <strain evidence="2 3">CGMCC 1.6503</strain>
    </source>
</reference>
<accession>A0A4P6ZXM2</accession>
<dbReference type="AlphaFoldDB" id="A0A4P6ZXM2"/>
<sequence>MELSRCPICGVFCGSKKKMIDHMNGFHSSDLASGELIQSQFKTELPQKEQWVEVTTTDGQTFKGIISEAYHDISIVELFGLNYTPGKLYKRFFKSYPNNCITPLPSDVKSQDIDMLIDLALAMHDEEWFRKLTILQNQ</sequence>
<feature type="domain" description="C2H2-type" evidence="1">
    <location>
        <begin position="6"/>
        <end position="27"/>
    </location>
</feature>
<evidence type="ECO:0000313" key="3">
    <source>
        <dbReference type="Proteomes" id="UP000294292"/>
    </source>
</evidence>
<dbReference type="InterPro" id="IPR014957">
    <property type="entry name" value="IDEAL_dom"/>
</dbReference>
<organism evidence="2 3">
    <name type="scientific">Paenisporosarcina antarctica</name>
    <dbReference type="NCBI Taxonomy" id="417367"/>
    <lineage>
        <taxon>Bacteria</taxon>
        <taxon>Bacillati</taxon>
        <taxon>Bacillota</taxon>
        <taxon>Bacilli</taxon>
        <taxon>Bacillales</taxon>
        <taxon>Caryophanaceae</taxon>
        <taxon>Paenisporosarcina</taxon>
    </lineage>
</organism>
<protein>
    <submittedName>
        <fullName evidence="2">IDEAL domain-containing protein</fullName>
    </submittedName>
</protein>
<dbReference type="PROSITE" id="PS00028">
    <property type="entry name" value="ZINC_FINGER_C2H2_1"/>
    <property type="match status" value="1"/>
</dbReference>
<dbReference type="RefSeq" id="WP_134209683.1">
    <property type="nucleotide sequence ID" value="NZ_CP038015.1"/>
</dbReference>
<dbReference type="Proteomes" id="UP000294292">
    <property type="component" value="Chromosome"/>
</dbReference>
<dbReference type="EMBL" id="CP038015">
    <property type="protein sequence ID" value="QBP41023.1"/>
    <property type="molecule type" value="Genomic_DNA"/>
</dbReference>
<dbReference type="InterPro" id="IPR013087">
    <property type="entry name" value="Znf_C2H2_type"/>
</dbReference>
<keyword evidence="3" id="KW-1185">Reference proteome</keyword>
<evidence type="ECO:0000313" key="2">
    <source>
        <dbReference type="EMBL" id="QBP41023.1"/>
    </source>
</evidence>
<dbReference type="KEGG" id="panc:E2636_07760"/>
<proteinExistence type="predicted"/>
<name>A0A4P6ZXM2_9BACL</name>
<dbReference type="Pfam" id="PF08858">
    <property type="entry name" value="IDEAL"/>
    <property type="match status" value="1"/>
</dbReference>